<organism evidence="2">
    <name type="scientific">Setaria italica</name>
    <name type="common">Foxtail millet</name>
    <name type="synonym">Panicum italicum</name>
    <dbReference type="NCBI Taxonomy" id="4555"/>
    <lineage>
        <taxon>Eukaryota</taxon>
        <taxon>Viridiplantae</taxon>
        <taxon>Streptophyta</taxon>
        <taxon>Embryophyta</taxon>
        <taxon>Tracheophyta</taxon>
        <taxon>Spermatophyta</taxon>
        <taxon>Magnoliopsida</taxon>
        <taxon>Liliopsida</taxon>
        <taxon>Poales</taxon>
        <taxon>Poaceae</taxon>
        <taxon>PACMAD clade</taxon>
        <taxon>Panicoideae</taxon>
        <taxon>Panicodae</taxon>
        <taxon>Paniceae</taxon>
        <taxon>Cenchrinae</taxon>
        <taxon>Setaria</taxon>
    </lineage>
</organism>
<reference evidence="2" key="2">
    <citation type="submission" date="2015-07" db="EMBL/GenBank/DDBJ databases">
        <authorList>
            <person name="Noorani M."/>
        </authorList>
    </citation>
    <scope>NUCLEOTIDE SEQUENCE</scope>
    <source>
        <strain evidence="2">Yugu1</strain>
    </source>
</reference>
<gene>
    <name evidence="2" type="ORF">SETIT_6G093500v2</name>
</gene>
<name>A0A368RJP7_SETIT</name>
<accession>A0A368RJP7</accession>
<sequence length="204" mass="22732">MLLFPVSFLPAAPIPSPSPSIRAALTSHPCPPQPILRSPSIPKAQRGQDWRRRRDILGEARRAAGVGPLRQDHSAAQEAQLRPQRRTLRPALVRLCARVARPPDDECAGKFDLLRIEANRGLRQWIEMGPSESRWLTEVHAEELKTGRSSTMARAPGSAQACGRPFHAADEKPSPYQSTSDLVRILSTPDRQCTCTLREPFPRR</sequence>
<dbReference type="AlphaFoldDB" id="A0A368RJP7"/>
<dbReference type="EMBL" id="CM003533">
    <property type="protein sequence ID" value="RCV30426.1"/>
    <property type="molecule type" value="Genomic_DNA"/>
</dbReference>
<evidence type="ECO:0000256" key="1">
    <source>
        <dbReference type="SAM" id="MobiDB-lite"/>
    </source>
</evidence>
<protein>
    <submittedName>
        <fullName evidence="2">Uncharacterized protein</fullName>
    </submittedName>
</protein>
<proteinExistence type="predicted"/>
<feature type="region of interest" description="Disordered" evidence="1">
    <location>
        <begin position="149"/>
        <end position="178"/>
    </location>
</feature>
<evidence type="ECO:0000313" key="2">
    <source>
        <dbReference type="EMBL" id="RCV30426.1"/>
    </source>
</evidence>
<reference evidence="2" key="1">
    <citation type="journal article" date="2012" name="Nat. Biotechnol.">
        <title>Reference genome sequence of the model plant Setaria.</title>
        <authorList>
            <person name="Bennetzen J.L."/>
            <person name="Schmutz J."/>
            <person name="Wang H."/>
            <person name="Percifield R."/>
            <person name="Hawkins J."/>
            <person name="Pontaroli A.C."/>
            <person name="Estep M."/>
            <person name="Feng L."/>
            <person name="Vaughn J.N."/>
            <person name="Grimwood J."/>
            <person name="Jenkins J."/>
            <person name="Barry K."/>
            <person name="Lindquist E."/>
            <person name="Hellsten U."/>
            <person name="Deshpande S."/>
            <person name="Wang X."/>
            <person name="Wu X."/>
            <person name="Mitros T."/>
            <person name="Triplett J."/>
            <person name="Yang X."/>
            <person name="Ye C.Y."/>
            <person name="Mauro-Herrera M."/>
            <person name="Wang L."/>
            <person name="Li P."/>
            <person name="Sharma M."/>
            <person name="Sharma R."/>
            <person name="Ronald P.C."/>
            <person name="Panaud O."/>
            <person name="Kellogg E.A."/>
            <person name="Brutnell T.P."/>
            <person name="Doust A.N."/>
            <person name="Tuskan G.A."/>
            <person name="Rokhsar D."/>
            <person name="Devos K.M."/>
        </authorList>
    </citation>
    <scope>NUCLEOTIDE SEQUENCE [LARGE SCALE GENOMIC DNA]</scope>
    <source>
        <strain evidence="2">Yugu1</strain>
    </source>
</reference>